<keyword evidence="9" id="KW-1185">Reference proteome</keyword>
<dbReference type="InterPro" id="IPR006027">
    <property type="entry name" value="NusB_RsmB_TIM44"/>
</dbReference>
<evidence type="ECO:0000256" key="3">
    <source>
        <dbReference type="ARBA" id="ARBA00022691"/>
    </source>
</evidence>
<dbReference type="InterPro" id="IPR049560">
    <property type="entry name" value="MeTrfase_RsmB-F_NOP2_cat"/>
</dbReference>
<dbReference type="STRING" id="1367847.JCM7686_3277"/>
<dbReference type="SUPFAM" id="SSF48013">
    <property type="entry name" value="NusB-like"/>
    <property type="match status" value="1"/>
</dbReference>
<dbReference type="KEGG" id="pami:JCM7686_3277"/>
<dbReference type="EMBL" id="CP006650">
    <property type="protein sequence ID" value="AGT10312.1"/>
    <property type="molecule type" value="Genomic_DNA"/>
</dbReference>
<feature type="binding site" evidence="5">
    <location>
        <position position="406"/>
    </location>
    <ligand>
        <name>S-adenosyl-L-methionine</name>
        <dbReference type="ChEBI" id="CHEBI:59789"/>
    </ligand>
</feature>
<evidence type="ECO:0000256" key="1">
    <source>
        <dbReference type="ARBA" id="ARBA00022603"/>
    </source>
</evidence>
<keyword evidence="2 5" id="KW-0808">Transferase</keyword>
<dbReference type="HOGENOM" id="CLU_005316_0_4_5"/>
<comment type="similarity">
    <text evidence="5">Belongs to the class I-like SAM-binding methyltransferase superfamily. RsmB/NOP family.</text>
</comment>
<feature type="region of interest" description="Disordered" evidence="6">
    <location>
        <begin position="92"/>
        <end position="133"/>
    </location>
</feature>
<evidence type="ECO:0000259" key="7">
    <source>
        <dbReference type="PROSITE" id="PS51686"/>
    </source>
</evidence>
<evidence type="ECO:0000256" key="2">
    <source>
        <dbReference type="ARBA" id="ARBA00022679"/>
    </source>
</evidence>
<feature type="binding site" evidence="5">
    <location>
        <position position="422"/>
    </location>
    <ligand>
        <name>S-adenosyl-L-methionine</name>
        <dbReference type="ChEBI" id="CHEBI:59789"/>
    </ligand>
</feature>
<dbReference type="Pfam" id="PF01029">
    <property type="entry name" value="NusB"/>
    <property type="match status" value="1"/>
</dbReference>
<dbReference type="PATRIC" id="fig|1367847.3.peg.3304"/>
<dbReference type="InterPro" id="IPR001678">
    <property type="entry name" value="MeTrfase_RsmB-F_NOP2_dom"/>
</dbReference>
<feature type="binding site" evidence="5">
    <location>
        <begin position="359"/>
        <end position="365"/>
    </location>
    <ligand>
        <name>S-adenosyl-L-methionine</name>
        <dbReference type="ChEBI" id="CHEBI:59789"/>
    </ligand>
</feature>
<evidence type="ECO:0000313" key="8">
    <source>
        <dbReference type="EMBL" id="AGT10312.1"/>
    </source>
</evidence>
<evidence type="ECO:0000256" key="5">
    <source>
        <dbReference type="PROSITE-ProRule" id="PRU01023"/>
    </source>
</evidence>
<dbReference type="CDD" id="cd02440">
    <property type="entry name" value="AdoMet_MTases"/>
    <property type="match status" value="1"/>
</dbReference>
<feature type="domain" description="SAM-dependent MTase RsmB/NOP-type" evidence="7">
    <location>
        <begin position="256"/>
        <end position="541"/>
    </location>
</feature>
<dbReference type="SUPFAM" id="SSF53335">
    <property type="entry name" value="S-adenosyl-L-methionine-dependent methyltransferases"/>
    <property type="match status" value="1"/>
</dbReference>
<dbReference type="InterPro" id="IPR023267">
    <property type="entry name" value="RCMT"/>
</dbReference>
<dbReference type="Proteomes" id="UP000015480">
    <property type="component" value="Chromosome"/>
</dbReference>
<evidence type="ECO:0000313" key="9">
    <source>
        <dbReference type="Proteomes" id="UP000015480"/>
    </source>
</evidence>
<dbReference type="Gene3D" id="3.40.50.150">
    <property type="entry name" value="Vaccinia Virus protein VP39"/>
    <property type="match status" value="1"/>
</dbReference>
<reference evidence="8 9" key="1">
    <citation type="journal article" date="2014" name="BMC Genomics">
        <title>Architecture and functions of a multipartite genome of the methylotrophic bacterium Paracoccus aminophilus JCM 7686, containing primary and secondary chromids.</title>
        <authorList>
            <person name="Dziewit L."/>
            <person name="Czarnecki J."/>
            <person name="Wibberg D."/>
            <person name="Radlinska M."/>
            <person name="Mrozek P."/>
            <person name="Szymczak M."/>
            <person name="Schluter A."/>
            <person name="Puhler A."/>
            <person name="Bartosik D."/>
        </authorList>
    </citation>
    <scope>NUCLEOTIDE SEQUENCE [LARGE SCALE GENOMIC DNA]</scope>
    <source>
        <strain evidence="8">JCM 7686</strain>
    </source>
</reference>
<organism evidence="8 9">
    <name type="scientific">Paracoccus aminophilus JCM 7686</name>
    <dbReference type="NCBI Taxonomy" id="1367847"/>
    <lineage>
        <taxon>Bacteria</taxon>
        <taxon>Pseudomonadati</taxon>
        <taxon>Pseudomonadota</taxon>
        <taxon>Alphaproteobacteria</taxon>
        <taxon>Rhodobacterales</taxon>
        <taxon>Paracoccaceae</taxon>
        <taxon>Paracoccus</taxon>
    </lineage>
</organism>
<accession>S5XYC1</accession>
<dbReference type="InterPro" id="IPR029063">
    <property type="entry name" value="SAM-dependent_MTases_sf"/>
</dbReference>
<dbReference type="AlphaFoldDB" id="S5XYC1"/>
<feature type="compositionally biased region" description="Gly residues" evidence="6">
    <location>
        <begin position="116"/>
        <end position="126"/>
    </location>
</feature>
<dbReference type="PANTHER" id="PTHR22807:SF61">
    <property type="entry name" value="NOL1_NOP2_SUN FAMILY PROTEIN _ ANTITERMINATION NUSB DOMAIN-CONTAINING PROTEIN"/>
    <property type="match status" value="1"/>
</dbReference>
<name>S5XYC1_PARAH</name>
<dbReference type="InterPro" id="IPR035926">
    <property type="entry name" value="NusB-like_sf"/>
</dbReference>
<feature type="active site" description="Nucleophile" evidence="5">
    <location>
        <position position="475"/>
    </location>
</feature>
<gene>
    <name evidence="8" type="ORF">JCM7686_3277</name>
</gene>
<evidence type="ECO:0000256" key="4">
    <source>
        <dbReference type="ARBA" id="ARBA00022884"/>
    </source>
</evidence>
<dbReference type="Gene3D" id="1.10.940.10">
    <property type="entry name" value="NusB-like"/>
    <property type="match status" value="1"/>
</dbReference>
<evidence type="ECO:0000256" key="6">
    <source>
        <dbReference type="SAM" id="MobiDB-lite"/>
    </source>
</evidence>
<proteinExistence type="inferred from homology"/>
<dbReference type="PRINTS" id="PR02008">
    <property type="entry name" value="RCMTFAMILY"/>
</dbReference>
<dbReference type="Pfam" id="PF01189">
    <property type="entry name" value="Methyltr_RsmB-F"/>
    <property type="match status" value="1"/>
</dbReference>
<dbReference type="PANTHER" id="PTHR22807">
    <property type="entry name" value="NOP2 YEAST -RELATED NOL1/NOP2/FMU SUN DOMAIN-CONTAINING"/>
    <property type="match status" value="1"/>
</dbReference>
<dbReference type="GO" id="GO:0003723">
    <property type="term" value="F:RNA binding"/>
    <property type="evidence" value="ECO:0007669"/>
    <property type="project" value="UniProtKB-UniRule"/>
</dbReference>
<dbReference type="eggNOG" id="COG0144">
    <property type="taxonomic scope" value="Bacteria"/>
</dbReference>
<keyword evidence="1 5" id="KW-0489">Methyltransferase</keyword>
<dbReference type="GO" id="GO:0008173">
    <property type="term" value="F:RNA methyltransferase activity"/>
    <property type="evidence" value="ECO:0007669"/>
    <property type="project" value="InterPro"/>
</dbReference>
<keyword evidence="3 5" id="KW-0949">S-adenosyl-L-methionine</keyword>
<keyword evidence="4 5" id="KW-0694">RNA-binding</keyword>
<dbReference type="GO" id="GO:0006355">
    <property type="term" value="P:regulation of DNA-templated transcription"/>
    <property type="evidence" value="ECO:0007669"/>
    <property type="project" value="InterPro"/>
</dbReference>
<feature type="binding site" evidence="5">
    <location>
        <position position="380"/>
    </location>
    <ligand>
        <name>S-adenosyl-L-methionine</name>
        <dbReference type="ChEBI" id="CHEBI:59789"/>
    </ligand>
</feature>
<protein>
    <submittedName>
        <fullName evidence="8">Ribosomal RNA small subunit methyltransferase B</fullName>
        <ecNumber evidence="8">2.1.1.-</ecNumber>
    </submittedName>
</protein>
<dbReference type="EC" id="2.1.1.-" evidence="8"/>
<dbReference type="PROSITE" id="PS51686">
    <property type="entry name" value="SAM_MT_RSMB_NOP"/>
    <property type="match status" value="1"/>
</dbReference>
<sequence length="545" mass="56956">MAPKRLAGFGSEIDRDSLALVIAVAHGLGAITSAKLGRQIQRFGIFAALFGFSEGALGGCGNVFGRRVGHGGFFRLGLERFNLGMGSVLDKHGKGSGAQGAGKRRSDQGKPARSGAGMGAVTGAGGDKPRPDRSRAGALRLLDAVATGQTLDEAAGVIERLAPAEKARARRLALETLRRVGRLEPVLDKHLARRPRPEILMLLRLATVELLALGEAPHGVVNAAVALARGMGQKGQAAAGMVNAVLRKVADEGALWASLTPQEMPDWLREPVVAAWGEEVAQAIEAAHEAGASLDLTAKPGREAPGEALPTGSHRLPVGTQVSALAGYEAGDWWVQDAAAALAAVILDPRPGERIADLCAAPGGKTMQLAAAGAEVTAIDISEHRLARVAENLARCGLSATLVASDALEWQAEAPLDAVLLDAPCSATGTIRRHPDLPLIRDDTEIPEIVALQAELIDHALEQLKPGGRLVYATCSLLPAEGEEQIRAALARHPGLTVEPPTVPGIAPEWITPEGGLRLRPDLWPERGGMDGFYIARLRLAADAT</sequence>
<dbReference type="GO" id="GO:0001510">
    <property type="term" value="P:RNA methylation"/>
    <property type="evidence" value="ECO:0007669"/>
    <property type="project" value="InterPro"/>
</dbReference>